<dbReference type="Proteomes" id="UP001165962">
    <property type="component" value="Unassembled WGS sequence"/>
</dbReference>
<dbReference type="InterPro" id="IPR024775">
    <property type="entry name" value="DinB-like"/>
</dbReference>
<dbReference type="NCBIfam" id="NF009807">
    <property type="entry name" value="PRK13291.1"/>
    <property type="match status" value="1"/>
</dbReference>
<dbReference type="Gene3D" id="1.20.120.450">
    <property type="entry name" value="dinb family like domain"/>
    <property type="match status" value="1"/>
</dbReference>
<proteinExistence type="predicted"/>
<feature type="domain" description="DinB-like" evidence="1">
    <location>
        <begin position="36"/>
        <end position="165"/>
    </location>
</feature>
<dbReference type="Pfam" id="PF12867">
    <property type="entry name" value="DinB_2"/>
    <property type="match status" value="1"/>
</dbReference>
<accession>A0ABX0J4T7</accession>
<dbReference type="EMBL" id="JAAOIW010000004">
    <property type="protein sequence ID" value="NHN30436.1"/>
    <property type="molecule type" value="Genomic_DNA"/>
</dbReference>
<evidence type="ECO:0000313" key="2">
    <source>
        <dbReference type="EMBL" id="NHN30436.1"/>
    </source>
</evidence>
<name>A0ABX0J4T7_9BACL</name>
<keyword evidence="3" id="KW-1185">Reference proteome</keyword>
<sequence>MDKLRYPIGHFVANPHLSVEERNHCIEQIPDISKSLKEVLENLDSEQLQIPYRPDGWTTQQVVHHMADNDMNAYLRLKRALTEDDPIASSYREDLFAELNDYRDVPVQTSLTLLEALHSRLFILLHSLSQVDFSRKFTTQALGPITIDIALQRFVWHNRHHIAQIRGLKEDNGW</sequence>
<reference evidence="2" key="1">
    <citation type="submission" date="2020-03" db="EMBL/GenBank/DDBJ databases">
        <title>Draft sequencing of Paenibacilllus sp. S3N08.</title>
        <authorList>
            <person name="Kim D.-U."/>
        </authorList>
    </citation>
    <scope>NUCLEOTIDE SEQUENCE</scope>
    <source>
        <strain evidence="2">S3N08</strain>
    </source>
</reference>
<evidence type="ECO:0000313" key="3">
    <source>
        <dbReference type="Proteomes" id="UP001165962"/>
    </source>
</evidence>
<organism evidence="2 3">
    <name type="scientific">Paenibacillus agricola</name>
    <dbReference type="NCBI Taxonomy" id="2716264"/>
    <lineage>
        <taxon>Bacteria</taxon>
        <taxon>Bacillati</taxon>
        <taxon>Bacillota</taxon>
        <taxon>Bacilli</taxon>
        <taxon>Bacillales</taxon>
        <taxon>Paenibacillaceae</taxon>
        <taxon>Paenibacillus</taxon>
    </lineage>
</organism>
<protein>
    <submittedName>
        <fullName evidence="2">Metal-dependent hydrolase</fullName>
    </submittedName>
</protein>
<dbReference type="InterPro" id="IPR034660">
    <property type="entry name" value="DinB/YfiT-like"/>
</dbReference>
<keyword evidence="2" id="KW-0378">Hydrolase</keyword>
<dbReference type="GO" id="GO:0016787">
    <property type="term" value="F:hydrolase activity"/>
    <property type="evidence" value="ECO:0007669"/>
    <property type="project" value="UniProtKB-KW"/>
</dbReference>
<comment type="caution">
    <text evidence="2">The sequence shown here is derived from an EMBL/GenBank/DDBJ whole genome shotgun (WGS) entry which is preliminary data.</text>
</comment>
<gene>
    <name evidence="2" type="ORF">G9U52_11385</name>
</gene>
<evidence type="ECO:0000259" key="1">
    <source>
        <dbReference type="Pfam" id="PF12867"/>
    </source>
</evidence>
<dbReference type="SUPFAM" id="SSF109854">
    <property type="entry name" value="DinB/YfiT-like putative metalloenzymes"/>
    <property type="match status" value="1"/>
</dbReference>
<dbReference type="RefSeq" id="WP_166149557.1">
    <property type="nucleotide sequence ID" value="NZ_JAAOIW010000004.1"/>
</dbReference>